<sequence>MMSPPPPFQRSSQSRPDPPRQPVLASEPSDQFVYDDDSQQDGEGFSQTQRDVPRSQLSESEEISGTQLDPRQKYYPQDPDGTAPLGSTGQVRIGRGPFPRMNDVVLMQKRISNRHCVIYRVDEKPGAWRGGGAEPVVYIEDLNSSNGTWASIQYLQIVNGKRITKQILNHGDEVSLGSPVKTDDHDARYIFRSVGSEGERLNSVGAVFEKYQFRETLGTGTFAEVKKAIEVETGVENINRLIEVWDDPQHVYLVLEYVDGGDLLDYIMKRATDPGPGLCMHGVCRKPLVVTDRFLLSQAEEETIELTRMICAGMSHALGVAHRDLKPENILLTSDPSPIVKIADFGLAKMVEEGTALRTMVGTPQYLAPEIVMQTRAQPGYENVVDSWSAGVIVYSMMTNAMPFDEDPEESLQTRVQRRFTQDFDRELLREIGISATGRHNSGSPFRILTTLLVAIDFIDRLLAKDPATRMTLTQALHHPWLLPPGAERDSQSLPASLAAVNLPGSSSDRRSSRSTTHTAGPFTSATEDANEDCSFPMTNLHIRTPALDRTVQTGGADSFPDVANQLAGQSSFWGNQPSLSSVQLVEDESQSSVVPESHPISQEQSRYNLFSQPRSRPATQVQPPRSFLLQESPPSPPLTDAAMDDVSSLPVFVEESPSSLPDFVDESVPNFGNELPVKSVNSIQVRIPNGAKEKVAEHTPLATPLSSRSTASILKRKRSHSAASQESSDLSPPPESQADRPATISAFIEAQESTSAGTTPKANKKRIATMQGAIPTRSSARLRATQHSSSGSNSPRTPKTTPKARKP</sequence>
<gene>
    <name evidence="1" type="ORF">QFC20_002933</name>
</gene>
<name>A0ACC2WH03_9TREE</name>
<keyword evidence="2" id="KW-1185">Reference proteome</keyword>
<evidence type="ECO:0000313" key="1">
    <source>
        <dbReference type="EMBL" id="KAJ9110337.1"/>
    </source>
</evidence>
<protein>
    <submittedName>
        <fullName evidence="1">Uncharacterized protein</fullName>
    </submittedName>
</protein>
<evidence type="ECO:0000313" key="2">
    <source>
        <dbReference type="Proteomes" id="UP001230649"/>
    </source>
</evidence>
<organism evidence="1 2">
    <name type="scientific">Naganishia adeliensis</name>
    <dbReference type="NCBI Taxonomy" id="92952"/>
    <lineage>
        <taxon>Eukaryota</taxon>
        <taxon>Fungi</taxon>
        <taxon>Dikarya</taxon>
        <taxon>Basidiomycota</taxon>
        <taxon>Agaricomycotina</taxon>
        <taxon>Tremellomycetes</taxon>
        <taxon>Filobasidiales</taxon>
        <taxon>Filobasidiaceae</taxon>
        <taxon>Naganishia</taxon>
    </lineage>
</organism>
<dbReference type="EMBL" id="JASBWS010000024">
    <property type="protein sequence ID" value="KAJ9110337.1"/>
    <property type="molecule type" value="Genomic_DNA"/>
</dbReference>
<reference evidence="1" key="1">
    <citation type="submission" date="2023-04" db="EMBL/GenBank/DDBJ databases">
        <title>Draft Genome sequencing of Naganishia species isolated from polar environments using Oxford Nanopore Technology.</title>
        <authorList>
            <person name="Leo P."/>
            <person name="Venkateswaran K."/>
        </authorList>
    </citation>
    <scope>NUCLEOTIDE SEQUENCE</scope>
    <source>
        <strain evidence="1">MNA-CCFEE 5262</strain>
    </source>
</reference>
<accession>A0ACC2WH03</accession>
<proteinExistence type="predicted"/>
<comment type="caution">
    <text evidence="1">The sequence shown here is derived from an EMBL/GenBank/DDBJ whole genome shotgun (WGS) entry which is preliminary data.</text>
</comment>
<dbReference type="Proteomes" id="UP001230649">
    <property type="component" value="Unassembled WGS sequence"/>
</dbReference>